<evidence type="ECO:0000256" key="1">
    <source>
        <dbReference type="SAM" id="MobiDB-lite"/>
    </source>
</evidence>
<dbReference type="Proteomes" id="UP000823388">
    <property type="component" value="Chromosome 5K"/>
</dbReference>
<keyword evidence="2" id="KW-0812">Transmembrane</keyword>
<feature type="region of interest" description="Disordered" evidence="1">
    <location>
        <begin position="55"/>
        <end position="76"/>
    </location>
</feature>
<organism evidence="3 4">
    <name type="scientific">Panicum virgatum</name>
    <name type="common">Blackwell switchgrass</name>
    <dbReference type="NCBI Taxonomy" id="38727"/>
    <lineage>
        <taxon>Eukaryota</taxon>
        <taxon>Viridiplantae</taxon>
        <taxon>Streptophyta</taxon>
        <taxon>Embryophyta</taxon>
        <taxon>Tracheophyta</taxon>
        <taxon>Spermatophyta</taxon>
        <taxon>Magnoliopsida</taxon>
        <taxon>Liliopsida</taxon>
        <taxon>Poales</taxon>
        <taxon>Poaceae</taxon>
        <taxon>PACMAD clade</taxon>
        <taxon>Panicoideae</taxon>
        <taxon>Panicodae</taxon>
        <taxon>Paniceae</taxon>
        <taxon>Panicinae</taxon>
        <taxon>Panicum</taxon>
        <taxon>Panicum sect. Hiantes</taxon>
    </lineage>
</organism>
<dbReference type="AlphaFoldDB" id="A0A8T0SDC3"/>
<reference evidence="3" key="1">
    <citation type="submission" date="2020-05" db="EMBL/GenBank/DDBJ databases">
        <title>WGS assembly of Panicum virgatum.</title>
        <authorList>
            <person name="Lovell J.T."/>
            <person name="Jenkins J."/>
            <person name="Shu S."/>
            <person name="Juenger T.E."/>
            <person name="Schmutz J."/>
        </authorList>
    </citation>
    <scope>NUCLEOTIDE SEQUENCE</scope>
    <source>
        <strain evidence="3">AP13</strain>
    </source>
</reference>
<feature type="compositionally biased region" description="Polar residues" evidence="1">
    <location>
        <begin position="55"/>
        <end position="67"/>
    </location>
</feature>
<sequence>MNKSLPFATILEYWVVFWLLLVDRLSTGAILLEKNMKLPSYNYVCCQEMIGKSSSAGSLAGQTTKVRSTSHRSTSRMDRAVLLATKDQSNHVLMGTRCRGQPDLRW</sequence>
<gene>
    <name evidence="3" type="ORF">PVAP13_5KG221207</name>
</gene>
<evidence type="ECO:0000256" key="2">
    <source>
        <dbReference type="SAM" id="Phobius"/>
    </source>
</evidence>
<evidence type="ECO:0000313" key="4">
    <source>
        <dbReference type="Proteomes" id="UP000823388"/>
    </source>
</evidence>
<protein>
    <submittedName>
        <fullName evidence="3">Uncharacterized protein</fullName>
    </submittedName>
</protein>
<accession>A0A8T0SDC3</accession>
<keyword evidence="2" id="KW-1133">Transmembrane helix</keyword>
<feature type="transmembrane region" description="Helical" evidence="2">
    <location>
        <begin position="13"/>
        <end position="32"/>
    </location>
</feature>
<name>A0A8T0SDC3_PANVG</name>
<keyword evidence="4" id="KW-1185">Reference proteome</keyword>
<dbReference type="EMBL" id="CM029045">
    <property type="protein sequence ID" value="KAG2597262.1"/>
    <property type="molecule type" value="Genomic_DNA"/>
</dbReference>
<evidence type="ECO:0000313" key="3">
    <source>
        <dbReference type="EMBL" id="KAG2597262.1"/>
    </source>
</evidence>
<proteinExistence type="predicted"/>
<keyword evidence="2" id="KW-0472">Membrane</keyword>
<comment type="caution">
    <text evidence="3">The sequence shown here is derived from an EMBL/GenBank/DDBJ whole genome shotgun (WGS) entry which is preliminary data.</text>
</comment>